<dbReference type="CDD" id="cd20405">
    <property type="entry name" value="Tudor_Agenet_AtDUF_rpt1_3"/>
    <property type="match status" value="1"/>
</dbReference>
<dbReference type="InterPro" id="IPR019787">
    <property type="entry name" value="Znf_PHD-finger"/>
</dbReference>
<sequence>MRLHVSLLRLLFEPSAALARSHPAFCHALRNLSALTWAEALAEARQATAELALAVRGLRSGEYHTLPPERRVLAARLLAERAAEHPSLRASLERRAEWYEAHDWAWEPAMLLGRLQCWPPHRLLRWEPLGRDRHGRVYWLLDGSLWVQRRDASATDEAADPSLSGGRPGAGVPGVATVRYGGEDLQAVAAALSAAAGPAHAADCAVVPSLELFRTPVSQAQLPRELLGEGWGERRAGWVAELKAEGLAAAGFAARLLELEDALVCDALTRRWLAEAIRCDMCGGAEDEAQLLMCDACDRATHTYCARPELPAVPSGDWFCASCTLQRAVAERCGDVVAGSAPVLEELAWATHSSRELWRAKAALARTSAQLFLHLRELVDALERPRLRPLLEASLEWQRQEKAARRRALLDEQASRSELKQLAREQREVYKLVESLVKRTERQAEKDARQEVVAAQKEESRQAKLALAAERRAEEQRKREEREEERRCAEVRRCVERLVKQLEREAEQGELYCICRKPYNPTWFYISCDTCGDWFHGKCVGINAKQGSRIVEYVCDACSRTTGRTTRWVSGAAGDPAAAAAPSRHSGREIKRPSLPAAGASVPRPAPKPSAPKYPRVRLKLHVPPGEIPAGGYPRVRLRLERPGESGGAAGGGSGEAAPSEGFAPPAVQPAPSEDEHPREQPPSAEVVAPAESSGLDEMEDLLMRAENAPPPSLPPSPPDSPSASAMPVATAPPFLELAAAAVAPMVVAPAAVEAPRSLASRVAAAAAALPHSGSEQAWKPSVGGRAEVALPDEGLEGSWYSAEVWHRRGWWPVSVLRAVGEVGVWELELCGYEDGFFGSWYTARVLETREARGAGKLRVRYDAFREDDGSTWEDWVELEHVRPLPPRHKPQFVTELDASAPLELLFKEGAGGGRHAVVAPQYNVHHTVPASQLRPAWRWAAAERTWDVRLDSSDAPAAPAPKPTKAFKVRAAQPAPSRTRLCVGVFFIV</sequence>
<dbReference type="PANTHER" id="PTHR45975">
    <property type="entry name" value="NUCLEOSOME-REMODELING FACTOR SUBUNIT BPTF"/>
    <property type="match status" value="1"/>
</dbReference>
<dbReference type="InterPro" id="IPR019786">
    <property type="entry name" value="Zinc_finger_PHD-type_CS"/>
</dbReference>
<dbReference type="eggNOG" id="KOG1633">
    <property type="taxonomic scope" value="Eukaryota"/>
</dbReference>
<feature type="chain" id="PRO_5044291754" description="PHD-type domain-containing protein" evidence="7">
    <location>
        <begin position="20"/>
        <end position="990"/>
    </location>
</feature>
<feature type="compositionally biased region" description="Low complexity" evidence="6">
    <location>
        <begin position="571"/>
        <end position="582"/>
    </location>
</feature>
<dbReference type="GO" id="GO:0008270">
    <property type="term" value="F:zinc ion binding"/>
    <property type="evidence" value="ECO:0007669"/>
    <property type="project" value="UniProtKB-KW"/>
</dbReference>
<reference evidence="9" key="2">
    <citation type="submission" date="2024-10" db="UniProtKB">
        <authorList>
            <consortium name="EnsemblProtists"/>
        </authorList>
    </citation>
    <scope>IDENTIFICATION</scope>
</reference>
<protein>
    <recommendedName>
        <fullName evidence="8">PHD-type domain-containing protein</fullName>
    </recommendedName>
</protein>
<keyword evidence="7" id="KW-0732">Signal</keyword>
<name>A0A0D3KBL7_EMIH1</name>
<dbReference type="Proteomes" id="UP000013827">
    <property type="component" value="Unassembled WGS sequence"/>
</dbReference>
<dbReference type="SMART" id="SM00249">
    <property type="entry name" value="PHD"/>
    <property type="match status" value="2"/>
</dbReference>
<dbReference type="CDD" id="cd15545">
    <property type="entry name" value="PHD_BAZ2A_like"/>
    <property type="match status" value="1"/>
</dbReference>
<dbReference type="Gene3D" id="3.30.40.10">
    <property type="entry name" value="Zinc/RING finger domain, C3HC4 (zinc finger)"/>
    <property type="match status" value="2"/>
</dbReference>
<evidence type="ECO:0000256" key="3">
    <source>
        <dbReference type="ARBA" id="ARBA00022833"/>
    </source>
</evidence>
<dbReference type="KEGG" id="ehx:EMIHUDRAFT_449423"/>
<feature type="domain" description="PHD-type" evidence="8">
    <location>
        <begin position="276"/>
        <end position="326"/>
    </location>
</feature>
<dbReference type="InterPro" id="IPR008395">
    <property type="entry name" value="Agenet-like_dom"/>
</dbReference>
<dbReference type="InterPro" id="IPR038028">
    <property type="entry name" value="BPTF"/>
</dbReference>
<dbReference type="PROSITE" id="PS01359">
    <property type="entry name" value="ZF_PHD_1"/>
    <property type="match status" value="2"/>
</dbReference>
<feature type="domain" description="PHD-type" evidence="8">
    <location>
        <begin position="510"/>
        <end position="561"/>
    </location>
</feature>
<dbReference type="EnsemblProtists" id="EOD33152">
    <property type="protein sequence ID" value="EOD33152"/>
    <property type="gene ID" value="EMIHUDRAFT_449423"/>
</dbReference>
<keyword evidence="5" id="KW-0175">Coiled coil</keyword>
<dbReference type="STRING" id="2903.R1DDW6"/>
<reference evidence="10" key="1">
    <citation type="journal article" date="2013" name="Nature">
        <title>Pan genome of the phytoplankton Emiliania underpins its global distribution.</title>
        <authorList>
            <person name="Read B.A."/>
            <person name="Kegel J."/>
            <person name="Klute M.J."/>
            <person name="Kuo A."/>
            <person name="Lefebvre S.C."/>
            <person name="Maumus F."/>
            <person name="Mayer C."/>
            <person name="Miller J."/>
            <person name="Monier A."/>
            <person name="Salamov A."/>
            <person name="Young J."/>
            <person name="Aguilar M."/>
            <person name="Claverie J.M."/>
            <person name="Frickenhaus S."/>
            <person name="Gonzalez K."/>
            <person name="Herman E.K."/>
            <person name="Lin Y.C."/>
            <person name="Napier J."/>
            <person name="Ogata H."/>
            <person name="Sarno A.F."/>
            <person name="Shmutz J."/>
            <person name="Schroeder D."/>
            <person name="de Vargas C."/>
            <person name="Verret F."/>
            <person name="von Dassow P."/>
            <person name="Valentin K."/>
            <person name="Van de Peer Y."/>
            <person name="Wheeler G."/>
            <person name="Dacks J.B."/>
            <person name="Delwiche C.F."/>
            <person name="Dyhrman S.T."/>
            <person name="Glockner G."/>
            <person name="John U."/>
            <person name="Richards T."/>
            <person name="Worden A.Z."/>
            <person name="Zhang X."/>
            <person name="Grigoriev I.V."/>
            <person name="Allen A.E."/>
            <person name="Bidle K."/>
            <person name="Borodovsky M."/>
            <person name="Bowler C."/>
            <person name="Brownlee C."/>
            <person name="Cock J.M."/>
            <person name="Elias M."/>
            <person name="Gladyshev V.N."/>
            <person name="Groth M."/>
            <person name="Guda C."/>
            <person name="Hadaegh A."/>
            <person name="Iglesias-Rodriguez M.D."/>
            <person name="Jenkins J."/>
            <person name="Jones B.M."/>
            <person name="Lawson T."/>
            <person name="Leese F."/>
            <person name="Lindquist E."/>
            <person name="Lobanov A."/>
            <person name="Lomsadze A."/>
            <person name="Malik S.B."/>
            <person name="Marsh M.E."/>
            <person name="Mackinder L."/>
            <person name="Mock T."/>
            <person name="Mueller-Roeber B."/>
            <person name="Pagarete A."/>
            <person name="Parker M."/>
            <person name="Probert I."/>
            <person name="Quesneville H."/>
            <person name="Raines C."/>
            <person name="Rensing S.A."/>
            <person name="Riano-Pachon D.M."/>
            <person name="Richier S."/>
            <person name="Rokitta S."/>
            <person name="Shiraiwa Y."/>
            <person name="Soanes D.M."/>
            <person name="van der Giezen M."/>
            <person name="Wahlund T.M."/>
            <person name="Williams B."/>
            <person name="Wilson W."/>
            <person name="Wolfe G."/>
            <person name="Wurch L.L."/>
        </authorList>
    </citation>
    <scope>NUCLEOTIDE SEQUENCE</scope>
</reference>
<evidence type="ECO:0000256" key="6">
    <source>
        <dbReference type="SAM" id="MobiDB-lite"/>
    </source>
</evidence>
<dbReference type="GO" id="GO:0000978">
    <property type="term" value="F:RNA polymerase II cis-regulatory region sequence-specific DNA binding"/>
    <property type="evidence" value="ECO:0007669"/>
    <property type="project" value="TreeGrafter"/>
</dbReference>
<evidence type="ECO:0000259" key="8">
    <source>
        <dbReference type="PROSITE" id="PS50016"/>
    </source>
</evidence>
<keyword evidence="2 4" id="KW-0863">Zinc-finger</keyword>
<dbReference type="eggNOG" id="KOG1245">
    <property type="taxonomic scope" value="Eukaryota"/>
</dbReference>
<dbReference type="PROSITE" id="PS50016">
    <property type="entry name" value="ZF_PHD_2"/>
    <property type="match status" value="2"/>
</dbReference>
<evidence type="ECO:0000256" key="1">
    <source>
        <dbReference type="ARBA" id="ARBA00022723"/>
    </source>
</evidence>
<dbReference type="PANTHER" id="PTHR45975:SF2">
    <property type="entry name" value="NUCLEOSOME-REMODELING FACTOR SUBUNIT BPTF"/>
    <property type="match status" value="1"/>
</dbReference>
<feature type="region of interest" description="Disordered" evidence="6">
    <location>
        <begin position="706"/>
        <end position="728"/>
    </location>
</feature>
<dbReference type="SUPFAM" id="SSF57903">
    <property type="entry name" value="FYVE/PHD zinc finger"/>
    <property type="match status" value="2"/>
</dbReference>
<dbReference type="PaxDb" id="2903-EOD33152"/>
<dbReference type="InterPro" id="IPR013083">
    <property type="entry name" value="Znf_RING/FYVE/PHD"/>
</dbReference>
<dbReference type="GO" id="GO:0006357">
    <property type="term" value="P:regulation of transcription by RNA polymerase II"/>
    <property type="evidence" value="ECO:0007669"/>
    <property type="project" value="InterPro"/>
</dbReference>
<dbReference type="AlphaFoldDB" id="A0A0D3KBL7"/>
<accession>A0A0D3KBL7</accession>
<evidence type="ECO:0000256" key="5">
    <source>
        <dbReference type="SAM" id="Coils"/>
    </source>
</evidence>
<feature type="compositionally biased region" description="Pro residues" evidence="6">
    <location>
        <begin position="709"/>
        <end position="721"/>
    </location>
</feature>
<dbReference type="Pfam" id="PF05641">
    <property type="entry name" value="Agenet"/>
    <property type="match status" value="1"/>
</dbReference>
<keyword evidence="10" id="KW-1185">Reference proteome</keyword>
<dbReference type="GeneID" id="17278423"/>
<evidence type="ECO:0000313" key="10">
    <source>
        <dbReference type="Proteomes" id="UP000013827"/>
    </source>
</evidence>
<evidence type="ECO:0000256" key="7">
    <source>
        <dbReference type="SAM" id="SignalP"/>
    </source>
</evidence>
<dbReference type="HOGENOM" id="CLU_306178_0_0_1"/>
<dbReference type="RefSeq" id="XP_005785581.1">
    <property type="nucleotide sequence ID" value="XM_005785524.1"/>
</dbReference>
<proteinExistence type="predicted"/>
<feature type="coiled-coil region" evidence="5">
    <location>
        <begin position="463"/>
        <end position="492"/>
    </location>
</feature>
<evidence type="ECO:0000256" key="2">
    <source>
        <dbReference type="ARBA" id="ARBA00022771"/>
    </source>
</evidence>
<evidence type="ECO:0000256" key="4">
    <source>
        <dbReference type="PROSITE-ProRule" id="PRU00146"/>
    </source>
</evidence>
<feature type="signal peptide" evidence="7">
    <location>
        <begin position="1"/>
        <end position="19"/>
    </location>
</feature>
<evidence type="ECO:0000313" key="9">
    <source>
        <dbReference type="EnsemblProtists" id="EOD33152"/>
    </source>
</evidence>
<keyword evidence="3" id="KW-0862">Zinc</keyword>
<dbReference type="Pfam" id="PF00628">
    <property type="entry name" value="PHD"/>
    <property type="match status" value="2"/>
</dbReference>
<dbReference type="CDD" id="cd15560">
    <property type="entry name" value="PHD2_3_BPTF"/>
    <property type="match status" value="1"/>
</dbReference>
<organism evidence="9 10">
    <name type="scientific">Emiliania huxleyi (strain CCMP1516)</name>
    <dbReference type="NCBI Taxonomy" id="280463"/>
    <lineage>
        <taxon>Eukaryota</taxon>
        <taxon>Haptista</taxon>
        <taxon>Haptophyta</taxon>
        <taxon>Prymnesiophyceae</taxon>
        <taxon>Isochrysidales</taxon>
        <taxon>Noelaerhabdaceae</taxon>
        <taxon>Emiliania</taxon>
    </lineage>
</organism>
<dbReference type="InterPro" id="IPR001965">
    <property type="entry name" value="Znf_PHD"/>
</dbReference>
<keyword evidence="1" id="KW-0479">Metal-binding</keyword>
<dbReference type="InterPro" id="IPR011011">
    <property type="entry name" value="Znf_FYVE_PHD"/>
</dbReference>
<feature type="region of interest" description="Disordered" evidence="6">
    <location>
        <begin position="567"/>
        <end position="694"/>
    </location>
</feature>
<feature type="compositionally biased region" description="Gly residues" evidence="6">
    <location>
        <begin position="645"/>
        <end position="655"/>
    </location>
</feature>
<dbReference type="GO" id="GO:0016589">
    <property type="term" value="C:NURF complex"/>
    <property type="evidence" value="ECO:0007669"/>
    <property type="project" value="InterPro"/>
</dbReference>